<evidence type="ECO:0000313" key="1">
    <source>
        <dbReference type="EMBL" id="KKL55062.1"/>
    </source>
</evidence>
<sequence>MSDQETFTPTPLTPTPWEIDWYVCREAEKILWRVARSIGPIVPDHNHWGGWFVCNEIDAIFARHVINNFVPMRDALELMREWVASERDQSCGDEAQDIWAQVEQRLDAIARGVKP</sequence>
<accession>A0A0F9FV82</accession>
<reference evidence="1" key="1">
    <citation type="journal article" date="2015" name="Nature">
        <title>Complex archaea that bridge the gap between prokaryotes and eukaryotes.</title>
        <authorList>
            <person name="Spang A."/>
            <person name="Saw J.H."/>
            <person name="Jorgensen S.L."/>
            <person name="Zaremba-Niedzwiedzka K."/>
            <person name="Martijn J."/>
            <person name="Lind A.E."/>
            <person name="van Eijk R."/>
            <person name="Schleper C."/>
            <person name="Guy L."/>
            <person name="Ettema T.J."/>
        </authorList>
    </citation>
    <scope>NUCLEOTIDE SEQUENCE</scope>
</reference>
<dbReference type="EMBL" id="LAZR01030977">
    <property type="protein sequence ID" value="KKL55062.1"/>
    <property type="molecule type" value="Genomic_DNA"/>
</dbReference>
<protein>
    <submittedName>
        <fullName evidence="1">Uncharacterized protein</fullName>
    </submittedName>
</protein>
<comment type="caution">
    <text evidence="1">The sequence shown here is derived from an EMBL/GenBank/DDBJ whole genome shotgun (WGS) entry which is preliminary data.</text>
</comment>
<proteinExistence type="predicted"/>
<gene>
    <name evidence="1" type="ORF">LCGC14_2259170</name>
</gene>
<organism evidence="1">
    <name type="scientific">marine sediment metagenome</name>
    <dbReference type="NCBI Taxonomy" id="412755"/>
    <lineage>
        <taxon>unclassified sequences</taxon>
        <taxon>metagenomes</taxon>
        <taxon>ecological metagenomes</taxon>
    </lineage>
</organism>
<name>A0A0F9FV82_9ZZZZ</name>
<dbReference type="AlphaFoldDB" id="A0A0F9FV82"/>